<organism evidence="2 3">
    <name type="scientific">Actinoplanes ianthinogenes</name>
    <dbReference type="NCBI Taxonomy" id="122358"/>
    <lineage>
        <taxon>Bacteria</taxon>
        <taxon>Bacillati</taxon>
        <taxon>Actinomycetota</taxon>
        <taxon>Actinomycetes</taxon>
        <taxon>Micromonosporales</taxon>
        <taxon>Micromonosporaceae</taxon>
        <taxon>Actinoplanes</taxon>
    </lineage>
</organism>
<evidence type="ECO:0000259" key="1">
    <source>
        <dbReference type="PROSITE" id="PS50801"/>
    </source>
</evidence>
<dbReference type="PROSITE" id="PS50801">
    <property type="entry name" value="STAS"/>
    <property type="match status" value="1"/>
</dbReference>
<dbReference type="CDD" id="cd07043">
    <property type="entry name" value="STAS_anti-anti-sigma_factors"/>
    <property type="match status" value="1"/>
</dbReference>
<gene>
    <name evidence="2" type="ORF">Aiant_83830</name>
</gene>
<protein>
    <recommendedName>
        <fullName evidence="1">STAS domain-containing protein</fullName>
    </recommendedName>
</protein>
<proteinExistence type="predicted"/>
<dbReference type="Proteomes" id="UP000676967">
    <property type="component" value="Chromosome"/>
</dbReference>
<dbReference type="InterPro" id="IPR036513">
    <property type="entry name" value="STAS_dom_sf"/>
</dbReference>
<evidence type="ECO:0000313" key="3">
    <source>
        <dbReference type="Proteomes" id="UP000676967"/>
    </source>
</evidence>
<sequence>MLDKAGPIITQEQLPSGALLVTVTGDLDMDTAPIFDHGLHVILDGHQDGRVLLDLTAAVFWGFSALRVLWRIEREVADKQYRVRIVGAGRSLSLLLELCQVRTLLHYDPPPSTE</sequence>
<name>A0ABN6CR81_9ACTN</name>
<dbReference type="EMBL" id="AP023356">
    <property type="protein sequence ID" value="BCJ47726.1"/>
    <property type="molecule type" value="Genomic_DNA"/>
</dbReference>
<evidence type="ECO:0000313" key="2">
    <source>
        <dbReference type="EMBL" id="BCJ47726.1"/>
    </source>
</evidence>
<dbReference type="Gene3D" id="3.30.750.24">
    <property type="entry name" value="STAS domain"/>
    <property type="match status" value="1"/>
</dbReference>
<reference evidence="2 3" key="1">
    <citation type="submission" date="2020-08" db="EMBL/GenBank/DDBJ databases">
        <title>Whole genome shotgun sequence of Actinoplanes ianthinogenes NBRC 13996.</title>
        <authorList>
            <person name="Komaki H."/>
            <person name="Tamura T."/>
        </authorList>
    </citation>
    <scope>NUCLEOTIDE SEQUENCE [LARGE SCALE GENOMIC DNA]</scope>
    <source>
        <strain evidence="2 3">NBRC 13996</strain>
    </source>
</reference>
<dbReference type="InterPro" id="IPR002645">
    <property type="entry name" value="STAS_dom"/>
</dbReference>
<dbReference type="Pfam" id="PF01740">
    <property type="entry name" value="STAS"/>
    <property type="match status" value="1"/>
</dbReference>
<feature type="domain" description="STAS" evidence="1">
    <location>
        <begin position="8"/>
        <end position="114"/>
    </location>
</feature>
<accession>A0ABN6CR81</accession>
<keyword evidence="3" id="KW-1185">Reference proteome</keyword>
<dbReference type="SUPFAM" id="SSF52091">
    <property type="entry name" value="SpoIIaa-like"/>
    <property type="match status" value="1"/>
</dbReference>